<dbReference type="EMBL" id="CP038622">
    <property type="protein sequence ID" value="QBY46756.1"/>
    <property type="molecule type" value="Genomic_DNA"/>
</dbReference>
<reference evidence="3" key="2">
    <citation type="submission" date="2023-04" db="EMBL/GenBank/DDBJ databases">
        <title>Genome dynamics across the evolutionary transition to endosymbiosis.</title>
        <authorList>
            <person name="Siozios S."/>
            <person name="Nadal-Jimenez P."/>
            <person name="Azagi T."/>
            <person name="Sprong H."/>
            <person name="Frost C.L."/>
            <person name="Parratt S.R."/>
            <person name="Taylor G."/>
            <person name="Brettell L."/>
            <person name="Lew K.C."/>
            <person name="Croft L."/>
            <person name="King K.C."/>
            <person name="Brockhurst M.A."/>
            <person name="Hypsa V."/>
            <person name="Novakova E."/>
            <person name="Darby A.C."/>
            <person name="Hurst G.D.D."/>
        </authorList>
    </citation>
    <scope>NUCLEOTIDE SEQUENCE</scope>
    <source>
        <strain evidence="3">ANv_CAN</strain>
        <plasmid evidence="3">paNv_CAN8</plasmid>
    </source>
</reference>
<dbReference type="Proteomes" id="UP000295134">
    <property type="component" value="Plasmid pArsFIN9"/>
</dbReference>
<evidence type="ECO:0000313" key="2">
    <source>
        <dbReference type="EMBL" id="QBY46756.1"/>
    </source>
</evidence>
<dbReference type="Proteomes" id="UP000295134">
    <property type="component" value="Plasmid pArsFIN10"/>
</dbReference>
<dbReference type="AlphaFoldDB" id="A0A4P7L2V3"/>
<evidence type="ECO:0000313" key="4">
    <source>
        <dbReference type="Proteomes" id="UP000295134"/>
    </source>
</evidence>
<geneLocation type="plasmid" evidence="4">
    <name>parsfin9</name>
</geneLocation>
<dbReference type="KEGG" id="ans:ArsFIN_52960"/>
<accession>A0A4P7L2V3</accession>
<evidence type="ECO:0000313" key="3">
    <source>
        <dbReference type="EMBL" id="WGM08806.1"/>
    </source>
</evidence>
<dbReference type="KEGG" id="ans:ArsFIN_53670"/>
<reference evidence="2 4" key="1">
    <citation type="submission" date="2019-03" db="EMBL/GenBank/DDBJ databases">
        <title>Long-read sequencing reveals hyperdense prophage content in a complex bacterial symbiont genome.</title>
        <authorList>
            <person name="Frost C.L."/>
            <person name="Siozios S."/>
            <person name="Nadal-Jimenez P."/>
            <person name="Brockhurst M.A."/>
            <person name="King K.C."/>
            <person name="Darby A.C."/>
            <person name="Hurst G.D.D."/>
        </authorList>
    </citation>
    <scope>NUCLEOTIDE SEQUENCE [LARGE SCALE GENOMIC DNA]</scope>
    <source>
        <strain evidence="2 4">FIN</strain>
        <plasmid evidence="2">pArsFIN10</plasmid>
        <plasmid evidence="4">parsfin10</plasmid>
        <plasmid evidence="4">parsfin9</plasmid>
        <plasmid evidence="1">pArsFIN9</plasmid>
    </source>
</reference>
<keyword evidence="5" id="KW-1185">Reference proteome</keyword>
<gene>
    <name evidence="1" type="ORF">ArsFIN_52960</name>
    <name evidence="2" type="ORF">ArsFIN_53670</name>
    <name evidence="3" type="ORF">QE258_25935</name>
</gene>
<sequence length="118" mass="13971">MVGDKRELKRYGIFSNEMSLGKNKMNQIYHRKAGGKLRKMLTVYSDGEKFKLRFLIMDRTDPTRSEKAKGIKPKRIILMDKAFFFDNMEDLRLNIKQMPLSEMIVDFIKIFTANKNEK</sequence>
<dbReference type="EMBL" id="CP038621">
    <property type="protein sequence ID" value="QBY46685.1"/>
    <property type="molecule type" value="Genomic_DNA"/>
</dbReference>
<dbReference type="GeneID" id="39751514"/>
<evidence type="ECO:0000313" key="1">
    <source>
        <dbReference type="EMBL" id="QBY46685.1"/>
    </source>
</evidence>
<proteinExistence type="predicted"/>
<geneLocation type="plasmid" evidence="3 5">
    <name>paNv_CAN8</name>
</geneLocation>
<dbReference type="EMBL" id="CP123531">
    <property type="protein sequence ID" value="WGM08806.1"/>
    <property type="molecule type" value="Genomic_DNA"/>
</dbReference>
<evidence type="ECO:0000313" key="5">
    <source>
        <dbReference type="Proteomes" id="UP001177592"/>
    </source>
</evidence>
<geneLocation type="plasmid" evidence="2">
    <name>pArsFIN10</name>
</geneLocation>
<keyword evidence="2" id="KW-0614">Plasmid</keyword>
<organism evidence="2 4">
    <name type="scientific">Arsenophonus nasoniae</name>
    <name type="common">son-killer infecting Nasonia vitripennis</name>
    <dbReference type="NCBI Taxonomy" id="638"/>
    <lineage>
        <taxon>Bacteria</taxon>
        <taxon>Pseudomonadati</taxon>
        <taxon>Pseudomonadota</taxon>
        <taxon>Gammaproteobacteria</taxon>
        <taxon>Enterobacterales</taxon>
        <taxon>Morganellaceae</taxon>
        <taxon>Arsenophonus</taxon>
    </lineage>
</organism>
<geneLocation type="plasmid" evidence="4">
    <name>parsfin10</name>
</geneLocation>
<dbReference type="RefSeq" id="WP_135679033.1">
    <property type="nucleotide sequence ID" value="NZ_CP038621.1"/>
</dbReference>
<geneLocation type="plasmid" evidence="1">
    <name>pArsFIN9</name>
</geneLocation>
<protein>
    <submittedName>
        <fullName evidence="2">Uncharacterized protein</fullName>
    </submittedName>
</protein>
<name>A0A4P7L2V3_9GAMM</name>
<dbReference type="Proteomes" id="UP001177592">
    <property type="component" value="Plasmid paNv_CAN8"/>
</dbReference>